<sequence>MLRIKNFPFFNKNKVKSFIGLSDTSEKILTTEKIEDNEDAKKDLSSDNTSTQINSNEPLKESTKAEFSNKDVEIVQPTYFGYLSGVLTSIWDQNAVSTNEKNVNTKQPLNKNGVTKSHARDVSPTKISKILIKRISRAEVVNLTKMHVDKLLIAQSTSSKLLRINALTKHIQEFRSSRMTAVSNPSLIPYLIKQVETGTDVRVKEDARKCLAILGHSFPLKSPGIRILSIDGGGTRGMMGLTILAAIEKAAGKKIYELYDHITGVSTGAILAVLLGVNKISVEDCKSSYMNISRRLFNQGKLSGVGGLLMSHSYYNTKLWIEILKEAIGENITCADSAKYENTPRLGIVSCIVNSPQLQPYIFRNYELPAGRDSLYRGGSQYYIWQAVQASAAAPTYFEEVRLGSVLLQDGGVLTNNPTAIAIHEAKNLWPNEDIQCVVSIGNGRSVIELELTTDGTKSTNLMKKMSKIIDSATDTEATHNCVNDLLPDGRYFRFNPYMSFPYTLDEIQIEKLDQMQRDADLYVRRNIKKIEDCAKQLTMKPHITKVLKRETITKLNEMGILKSDY</sequence>
<feature type="region of interest" description="Disordered" evidence="5">
    <location>
        <begin position="101"/>
        <end position="121"/>
    </location>
</feature>
<dbReference type="WBParaSite" id="PTRK_0001491200.1">
    <property type="protein sequence ID" value="PTRK_0001491200.1"/>
    <property type="gene ID" value="PTRK_0001491200"/>
</dbReference>
<evidence type="ECO:0000259" key="6">
    <source>
        <dbReference type="PROSITE" id="PS51635"/>
    </source>
</evidence>
<keyword evidence="2 4" id="KW-0442">Lipid degradation</keyword>
<feature type="compositionally biased region" description="Polar residues" evidence="5">
    <location>
        <begin position="46"/>
        <end position="57"/>
    </location>
</feature>
<dbReference type="SUPFAM" id="SSF52151">
    <property type="entry name" value="FabD/lysophospholipase-like"/>
    <property type="match status" value="1"/>
</dbReference>
<evidence type="ECO:0000256" key="3">
    <source>
        <dbReference type="ARBA" id="ARBA00023098"/>
    </source>
</evidence>
<dbReference type="GO" id="GO:0016020">
    <property type="term" value="C:membrane"/>
    <property type="evidence" value="ECO:0007669"/>
    <property type="project" value="TreeGrafter"/>
</dbReference>
<dbReference type="Pfam" id="PF01734">
    <property type="entry name" value="Patatin"/>
    <property type="match status" value="1"/>
</dbReference>
<dbReference type="GO" id="GO:0016042">
    <property type="term" value="P:lipid catabolic process"/>
    <property type="evidence" value="ECO:0007669"/>
    <property type="project" value="UniProtKB-UniRule"/>
</dbReference>
<dbReference type="PANTHER" id="PTHR24185:SF1">
    <property type="entry name" value="CALCIUM-INDEPENDENT PHOSPHOLIPASE A2-GAMMA"/>
    <property type="match status" value="1"/>
</dbReference>
<reference evidence="8" key="1">
    <citation type="submission" date="2017-02" db="UniProtKB">
        <authorList>
            <consortium name="WormBaseParasite"/>
        </authorList>
    </citation>
    <scope>IDENTIFICATION</scope>
</reference>
<feature type="active site" description="Nucleophile" evidence="4">
    <location>
        <position position="266"/>
    </location>
</feature>
<dbReference type="InterPro" id="IPR016035">
    <property type="entry name" value="Acyl_Trfase/lysoPLipase"/>
</dbReference>
<evidence type="ECO:0000256" key="1">
    <source>
        <dbReference type="ARBA" id="ARBA00022801"/>
    </source>
</evidence>
<dbReference type="PANTHER" id="PTHR24185">
    <property type="entry name" value="CALCIUM-INDEPENDENT PHOSPHOLIPASE A2-GAMMA"/>
    <property type="match status" value="1"/>
</dbReference>
<organism evidence="7 8">
    <name type="scientific">Parastrongyloides trichosuri</name>
    <name type="common">Possum-specific nematode worm</name>
    <dbReference type="NCBI Taxonomy" id="131310"/>
    <lineage>
        <taxon>Eukaryota</taxon>
        <taxon>Metazoa</taxon>
        <taxon>Ecdysozoa</taxon>
        <taxon>Nematoda</taxon>
        <taxon>Chromadorea</taxon>
        <taxon>Rhabditida</taxon>
        <taxon>Tylenchina</taxon>
        <taxon>Panagrolaimomorpha</taxon>
        <taxon>Strongyloidoidea</taxon>
        <taxon>Strongyloididae</taxon>
        <taxon>Parastrongyloides</taxon>
    </lineage>
</organism>
<dbReference type="GO" id="GO:0019369">
    <property type="term" value="P:arachidonate metabolic process"/>
    <property type="evidence" value="ECO:0007669"/>
    <property type="project" value="TreeGrafter"/>
</dbReference>
<evidence type="ECO:0000313" key="7">
    <source>
        <dbReference type="Proteomes" id="UP000038045"/>
    </source>
</evidence>
<dbReference type="InterPro" id="IPR002641">
    <property type="entry name" value="PNPLA_dom"/>
</dbReference>
<feature type="active site" description="Proton acceptor" evidence="4">
    <location>
        <position position="410"/>
    </location>
</feature>
<evidence type="ECO:0000256" key="4">
    <source>
        <dbReference type="PROSITE-ProRule" id="PRU01161"/>
    </source>
</evidence>
<dbReference type="PROSITE" id="PS51635">
    <property type="entry name" value="PNPLA"/>
    <property type="match status" value="1"/>
</dbReference>
<dbReference type="CDD" id="cd07211">
    <property type="entry name" value="Pat_PNPLA8"/>
    <property type="match status" value="1"/>
</dbReference>
<dbReference type="STRING" id="131310.A0A0N5A0G5"/>
<feature type="short sequence motif" description="GXSXG" evidence="4">
    <location>
        <begin position="264"/>
        <end position="268"/>
    </location>
</feature>
<feature type="short sequence motif" description="GXGXXG" evidence="4">
    <location>
        <begin position="232"/>
        <end position="237"/>
    </location>
</feature>
<dbReference type="GO" id="GO:0047499">
    <property type="term" value="F:calcium-independent phospholipase A2 activity"/>
    <property type="evidence" value="ECO:0007669"/>
    <property type="project" value="TreeGrafter"/>
</dbReference>
<name>A0A0N5A0G5_PARTI</name>
<protein>
    <submittedName>
        <fullName evidence="8">PNPLA domain-containing protein</fullName>
    </submittedName>
</protein>
<dbReference type="InterPro" id="IPR045217">
    <property type="entry name" value="PNPLA8-like"/>
</dbReference>
<keyword evidence="3 4" id="KW-0443">Lipid metabolism</keyword>
<evidence type="ECO:0000313" key="8">
    <source>
        <dbReference type="WBParaSite" id="PTRK_0001491200.1"/>
    </source>
</evidence>
<feature type="compositionally biased region" description="Polar residues" evidence="5">
    <location>
        <begin position="101"/>
        <end position="115"/>
    </location>
</feature>
<feature type="region of interest" description="Disordered" evidence="5">
    <location>
        <begin position="38"/>
        <end position="64"/>
    </location>
</feature>
<dbReference type="AlphaFoldDB" id="A0A0N5A0G5"/>
<feature type="domain" description="PNPLA" evidence="6">
    <location>
        <begin position="228"/>
        <end position="423"/>
    </location>
</feature>
<dbReference type="Proteomes" id="UP000038045">
    <property type="component" value="Unplaced"/>
</dbReference>
<accession>A0A0N5A0G5</accession>
<evidence type="ECO:0000256" key="5">
    <source>
        <dbReference type="SAM" id="MobiDB-lite"/>
    </source>
</evidence>
<dbReference type="Gene3D" id="3.40.1090.10">
    <property type="entry name" value="Cytosolic phospholipase A2 catalytic domain"/>
    <property type="match status" value="1"/>
</dbReference>
<keyword evidence="7" id="KW-1185">Reference proteome</keyword>
<keyword evidence="1 4" id="KW-0378">Hydrolase</keyword>
<feature type="short sequence motif" description="DGA/G" evidence="4">
    <location>
        <begin position="410"/>
        <end position="412"/>
    </location>
</feature>
<evidence type="ECO:0000256" key="2">
    <source>
        <dbReference type="ARBA" id="ARBA00022963"/>
    </source>
</evidence>
<proteinExistence type="predicted"/>